<sequence length="1124" mass="128569">MPFEIYDLPYDRDWIDNLIAHKADYLAGALGFKRTSKLWRLRFKDRSTEPVIQRWLDNIEKLEGEIEESTGSPRPFTIDSVDLKFTMELGFDPNVQHLIKASMRPTLDCEGVTEENFYVIALLWHTRLLMLSKPSLFLEWKLQGRQSLKPRVLFGLELLLFFYDKRELKRGERDIDAVRPVIHDLPVTGITDDVAETWTDLDILDETLDSRARMLRQVSNANIKAMRSRLLSNIVRPAMSSEERKQIVKALLKDPEDHLKKYITYEPRDRSVPDTIVERRIDIAKVAAMDAGAESQVDPDTEKLKGELTYDGNLDVEEHREKVKRASADAPSLEDACRMLGLNSTRPAIRPENGPETVLKGWQVRAIAWMLAQEKGNFRSGILADACGLGKTLTLLSFLYISSKGHSAPPYRPTLIVVPAGSIETWFSEIRARFKHGLKLKIFYDSKGKAPHAKKSFTVDNNKFREWLTGLDSNDEKTGRTIVLTSYLTWVERCIESVDGEGKTDDNADKPAEDINKSEKQNNACEQHVAETEASEPKLRHKSGLELTGRFARVVCDKGHIIRNVNTKTNRCITGLKCPHTWILTPTPMINKPLDLRGLLMAIYDPSWEDTDASGTDTNLLAEYEKADKTNSLPLRLLSPVNLDKLDQAGQLDSRIWYEVILRNICLARDHEDLVDPSTDPQTRIRDDIPNISIWTTELRYSDNLREEHDTEYFKCQSKKGENTQRDLCLLAICPRLYKFVREKKTSDSKLEDELDRQDLGFSLFFKTTRKDPVLLPALRPAMAYYIGSESPKLRYMLRIFKQEGMFNDSRPVDQAAPRFIVFCRRNIVLWFLQLFLDSLSIPYQTLKAKNRTCKYHPSVAAANFNNPSFDCQVLLTTFSCEWANLNLHSACSRAIIFEPAANYNSLIHAIGRIHRLGQTEKQKVWILFMNHTSDRWNEYKYLTQAYFQMPFPRGNGGRSTQTVPRNNQVNGQPTTKPPGGARRNSTSLTQEQLEEANEFVMEQLGQTCSRLTMGNNEDLGRYDEDGVDNKTEDVSEDDSEVDDDDDDDDDEDADGTKVNEENNNQHRSQQAKKQQKRKLIILTFYYALRIFLVFSCPKCGLFGGMECITGIIWSGSAEVRAMS</sequence>
<dbReference type="Gene3D" id="3.40.50.300">
    <property type="entry name" value="P-loop containing nucleotide triphosphate hydrolases"/>
    <property type="match status" value="1"/>
</dbReference>
<dbReference type="GO" id="GO:0005634">
    <property type="term" value="C:nucleus"/>
    <property type="evidence" value="ECO:0007669"/>
    <property type="project" value="TreeGrafter"/>
</dbReference>
<dbReference type="Pfam" id="PF00176">
    <property type="entry name" value="SNF2-rel_dom"/>
    <property type="match status" value="1"/>
</dbReference>
<name>A0A3D8SUS3_9EURO</name>
<keyword evidence="2" id="KW-0378">Hydrolase</keyword>
<feature type="region of interest" description="Disordered" evidence="4">
    <location>
        <begin position="1011"/>
        <end position="1073"/>
    </location>
</feature>
<keyword evidence="7" id="KW-1185">Reference proteome</keyword>
<dbReference type="GO" id="GO:0008094">
    <property type="term" value="F:ATP-dependent activity, acting on DNA"/>
    <property type="evidence" value="ECO:0007669"/>
    <property type="project" value="TreeGrafter"/>
</dbReference>
<evidence type="ECO:0000256" key="4">
    <source>
        <dbReference type="SAM" id="MobiDB-lite"/>
    </source>
</evidence>
<dbReference type="GO" id="GO:0016787">
    <property type="term" value="F:hydrolase activity"/>
    <property type="evidence" value="ECO:0007669"/>
    <property type="project" value="UniProtKB-KW"/>
</dbReference>
<feature type="compositionally biased region" description="Acidic residues" evidence="4">
    <location>
        <begin position="1035"/>
        <end position="1054"/>
    </location>
</feature>
<dbReference type="SUPFAM" id="SSF52540">
    <property type="entry name" value="P-loop containing nucleoside triphosphate hydrolases"/>
    <property type="match status" value="2"/>
</dbReference>
<dbReference type="InterPro" id="IPR000330">
    <property type="entry name" value="SNF2_N"/>
</dbReference>
<keyword evidence="1" id="KW-0547">Nucleotide-binding</keyword>
<feature type="compositionally biased region" description="Polar residues" evidence="4">
    <location>
        <begin position="959"/>
        <end position="975"/>
    </location>
</feature>
<evidence type="ECO:0000313" key="6">
    <source>
        <dbReference type="EMBL" id="RDW89931.1"/>
    </source>
</evidence>
<feature type="compositionally biased region" description="Basic and acidic residues" evidence="4">
    <location>
        <begin position="1055"/>
        <end position="1065"/>
    </location>
</feature>
<accession>A0A3D8SUS3</accession>
<dbReference type="STRING" id="1810919.A0A3D8SUS3"/>
<reference evidence="6 7" key="1">
    <citation type="journal article" date="2018" name="IMA Fungus">
        <title>IMA Genome-F 9: Draft genome sequence of Annulohypoxylon stygium, Aspergillus mulundensis, Berkeleyomyces basicola (syn. Thielaviopsis basicola), Ceratocystis smalleyi, two Cercospora beticola strains, Coleophoma cylindrospora, Fusarium fracticaudum, Phialophora cf. hyalina, and Morchella septimelata.</title>
        <authorList>
            <person name="Wingfield B.D."/>
            <person name="Bills G.F."/>
            <person name="Dong Y."/>
            <person name="Huang W."/>
            <person name="Nel W.J."/>
            <person name="Swalarsk-Parry B.S."/>
            <person name="Vaghefi N."/>
            <person name="Wilken P.M."/>
            <person name="An Z."/>
            <person name="de Beer Z.W."/>
            <person name="De Vos L."/>
            <person name="Chen L."/>
            <person name="Duong T.A."/>
            <person name="Gao Y."/>
            <person name="Hammerbacher A."/>
            <person name="Kikkert J.R."/>
            <person name="Li Y."/>
            <person name="Li H."/>
            <person name="Li K."/>
            <person name="Li Q."/>
            <person name="Liu X."/>
            <person name="Ma X."/>
            <person name="Naidoo K."/>
            <person name="Pethybridge S.J."/>
            <person name="Sun J."/>
            <person name="Steenkamp E.T."/>
            <person name="van der Nest M.A."/>
            <person name="van Wyk S."/>
            <person name="Wingfield M.J."/>
            <person name="Xiong C."/>
            <person name="Yue Q."/>
            <person name="Zhang X."/>
        </authorList>
    </citation>
    <scope>NUCLEOTIDE SEQUENCE [LARGE SCALE GENOMIC DNA]</scope>
    <source>
        <strain evidence="6 7">DSM 5745</strain>
    </source>
</reference>
<dbReference type="RefSeq" id="XP_026606885.1">
    <property type="nucleotide sequence ID" value="XM_026743722.1"/>
</dbReference>
<dbReference type="GO" id="GO:0006281">
    <property type="term" value="P:DNA repair"/>
    <property type="evidence" value="ECO:0007669"/>
    <property type="project" value="TreeGrafter"/>
</dbReference>
<proteinExistence type="predicted"/>
<feature type="compositionally biased region" description="Basic and acidic residues" evidence="4">
    <location>
        <begin position="1019"/>
        <end position="1034"/>
    </location>
</feature>
<dbReference type="InterPro" id="IPR027417">
    <property type="entry name" value="P-loop_NTPase"/>
</dbReference>
<dbReference type="GeneID" id="38112076"/>
<protein>
    <recommendedName>
        <fullName evidence="5">Helicase ATP-binding domain-containing protein</fullName>
    </recommendedName>
</protein>
<dbReference type="AlphaFoldDB" id="A0A3D8SUS3"/>
<dbReference type="InterPro" id="IPR038718">
    <property type="entry name" value="SNF2-like_sf"/>
</dbReference>
<dbReference type="Proteomes" id="UP000256690">
    <property type="component" value="Unassembled WGS sequence"/>
</dbReference>
<keyword evidence="3" id="KW-0067">ATP-binding</keyword>
<gene>
    <name evidence="6" type="ORF">DSM5745_01706</name>
</gene>
<dbReference type="SMART" id="SM00487">
    <property type="entry name" value="DEXDc"/>
    <property type="match status" value="1"/>
</dbReference>
<dbReference type="Gene3D" id="3.40.50.10810">
    <property type="entry name" value="Tandem AAA-ATPase domain"/>
    <property type="match status" value="2"/>
</dbReference>
<feature type="region of interest" description="Disordered" evidence="4">
    <location>
        <begin position="953"/>
        <end position="990"/>
    </location>
</feature>
<evidence type="ECO:0000256" key="2">
    <source>
        <dbReference type="ARBA" id="ARBA00022801"/>
    </source>
</evidence>
<dbReference type="PANTHER" id="PTHR45626">
    <property type="entry name" value="TRANSCRIPTION TERMINATION FACTOR 2-RELATED"/>
    <property type="match status" value="1"/>
</dbReference>
<dbReference type="OrthoDB" id="2117591at2759"/>
<evidence type="ECO:0000313" key="7">
    <source>
        <dbReference type="Proteomes" id="UP000256690"/>
    </source>
</evidence>
<evidence type="ECO:0000259" key="5">
    <source>
        <dbReference type="SMART" id="SM00487"/>
    </source>
</evidence>
<feature type="region of interest" description="Disordered" evidence="4">
    <location>
        <begin position="500"/>
        <end position="523"/>
    </location>
</feature>
<organism evidence="6 7">
    <name type="scientific">Aspergillus mulundensis</name>
    <dbReference type="NCBI Taxonomy" id="1810919"/>
    <lineage>
        <taxon>Eukaryota</taxon>
        <taxon>Fungi</taxon>
        <taxon>Dikarya</taxon>
        <taxon>Ascomycota</taxon>
        <taxon>Pezizomycotina</taxon>
        <taxon>Eurotiomycetes</taxon>
        <taxon>Eurotiomycetidae</taxon>
        <taxon>Eurotiales</taxon>
        <taxon>Aspergillaceae</taxon>
        <taxon>Aspergillus</taxon>
        <taxon>Aspergillus subgen. Nidulantes</taxon>
    </lineage>
</organism>
<dbReference type="InterPro" id="IPR014001">
    <property type="entry name" value="Helicase_ATP-bd"/>
</dbReference>
<dbReference type="EMBL" id="PVWQ01000002">
    <property type="protein sequence ID" value="RDW89931.1"/>
    <property type="molecule type" value="Genomic_DNA"/>
</dbReference>
<dbReference type="InterPro" id="IPR049730">
    <property type="entry name" value="SNF2/RAD54-like_C"/>
</dbReference>
<feature type="compositionally biased region" description="Basic and acidic residues" evidence="4">
    <location>
        <begin position="500"/>
        <end position="520"/>
    </location>
</feature>
<dbReference type="GO" id="GO:0005524">
    <property type="term" value="F:ATP binding"/>
    <property type="evidence" value="ECO:0007669"/>
    <property type="project" value="UniProtKB-KW"/>
</dbReference>
<feature type="domain" description="Helicase ATP-binding" evidence="5">
    <location>
        <begin position="355"/>
        <end position="625"/>
    </location>
</feature>
<evidence type="ECO:0000256" key="1">
    <source>
        <dbReference type="ARBA" id="ARBA00022741"/>
    </source>
</evidence>
<dbReference type="InterPro" id="IPR050628">
    <property type="entry name" value="SNF2_RAD54_helicase_TF"/>
</dbReference>
<comment type="caution">
    <text evidence="6">The sequence shown here is derived from an EMBL/GenBank/DDBJ whole genome shotgun (WGS) entry which is preliminary data.</text>
</comment>
<evidence type="ECO:0000256" key="3">
    <source>
        <dbReference type="ARBA" id="ARBA00022840"/>
    </source>
</evidence>
<dbReference type="CDD" id="cd18793">
    <property type="entry name" value="SF2_C_SNF"/>
    <property type="match status" value="1"/>
</dbReference>